<dbReference type="AlphaFoldDB" id="A0A7D5Z359"/>
<protein>
    <submittedName>
        <fullName evidence="1">Uncharacterized protein</fullName>
    </submittedName>
</protein>
<gene>
    <name evidence="1" type="ORF">HZU75_07940</name>
</gene>
<accession>A0A7D5Z359</accession>
<reference evidence="1 2" key="1">
    <citation type="journal article" date="2016" name="Int. J. Syst. Evol. Microbiol.">
        <title>Chitinibacter fontanus sp. nov., isolated from a spring.</title>
        <authorList>
            <person name="Sheu S.Y."/>
            <person name="Li Y.S."/>
            <person name="Young C.C."/>
            <person name="Chen W.M."/>
        </authorList>
    </citation>
    <scope>NUCLEOTIDE SEQUENCE [LARGE SCALE GENOMIC DNA]</scope>
    <source>
        <strain evidence="1 2">STM-7</strain>
    </source>
</reference>
<evidence type="ECO:0000313" key="2">
    <source>
        <dbReference type="Proteomes" id="UP000510822"/>
    </source>
</evidence>
<sequence>MLISAALFLAVATIPSPTSERDQLRQSEHMYWRAINTQQIDLWMGKEEVWRLTVSPNCPAWPTGNLTLVTRKGHFKRQQSIVANASDSCRLMRIEPQPGSANHSLPTLKVLTVDVNSPKGNNKP</sequence>
<keyword evidence="2" id="KW-1185">Reference proteome</keyword>
<organism evidence="1 2">
    <name type="scientific">Chitinibacter fontanus</name>
    <dbReference type="NCBI Taxonomy" id="1737446"/>
    <lineage>
        <taxon>Bacteria</taxon>
        <taxon>Pseudomonadati</taxon>
        <taxon>Pseudomonadota</taxon>
        <taxon>Betaproteobacteria</taxon>
        <taxon>Neisseriales</taxon>
        <taxon>Chitinibacteraceae</taxon>
        <taxon>Chitinibacter</taxon>
    </lineage>
</organism>
<dbReference type="KEGG" id="cfon:HZU75_07940"/>
<evidence type="ECO:0000313" key="1">
    <source>
        <dbReference type="EMBL" id="QLI81461.1"/>
    </source>
</evidence>
<dbReference type="RefSeq" id="WP_180308587.1">
    <property type="nucleotide sequence ID" value="NZ_CP058952.1"/>
</dbReference>
<proteinExistence type="predicted"/>
<name>A0A7D5Z359_9NEIS</name>
<dbReference type="Proteomes" id="UP000510822">
    <property type="component" value="Chromosome"/>
</dbReference>
<dbReference type="EMBL" id="CP058952">
    <property type="protein sequence ID" value="QLI81461.1"/>
    <property type="molecule type" value="Genomic_DNA"/>
</dbReference>